<organism evidence="2 3">
    <name type="scientific">Liquorilactobacillus aquaticus DSM 21051</name>
    <dbReference type="NCBI Taxonomy" id="1423725"/>
    <lineage>
        <taxon>Bacteria</taxon>
        <taxon>Bacillati</taxon>
        <taxon>Bacillota</taxon>
        <taxon>Bacilli</taxon>
        <taxon>Lactobacillales</taxon>
        <taxon>Lactobacillaceae</taxon>
        <taxon>Liquorilactobacillus</taxon>
    </lineage>
</organism>
<evidence type="ECO:0008006" key="4">
    <source>
        <dbReference type="Google" id="ProtNLM"/>
    </source>
</evidence>
<evidence type="ECO:0000313" key="2">
    <source>
        <dbReference type="EMBL" id="KRM94865.1"/>
    </source>
</evidence>
<reference evidence="2 3" key="1">
    <citation type="journal article" date="2015" name="Genome Announc.">
        <title>Expanding the biotechnology potential of lactobacilli through comparative genomics of 213 strains and associated genera.</title>
        <authorList>
            <person name="Sun Z."/>
            <person name="Harris H.M."/>
            <person name="McCann A."/>
            <person name="Guo C."/>
            <person name="Argimon S."/>
            <person name="Zhang W."/>
            <person name="Yang X."/>
            <person name="Jeffery I.B."/>
            <person name="Cooney J.C."/>
            <person name="Kagawa T.F."/>
            <person name="Liu W."/>
            <person name="Song Y."/>
            <person name="Salvetti E."/>
            <person name="Wrobel A."/>
            <person name="Rasinkangas P."/>
            <person name="Parkhill J."/>
            <person name="Rea M.C."/>
            <person name="O'Sullivan O."/>
            <person name="Ritari J."/>
            <person name="Douillard F.P."/>
            <person name="Paul Ross R."/>
            <person name="Yang R."/>
            <person name="Briner A.E."/>
            <person name="Felis G.E."/>
            <person name="de Vos W.M."/>
            <person name="Barrangou R."/>
            <person name="Klaenhammer T.R."/>
            <person name="Caufield P.W."/>
            <person name="Cui Y."/>
            <person name="Zhang H."/>
            <person name="O'Toole P.W."/>
        </authorList>
    </citation>
    <scope>NUCLEOTIDE SEQUENCE [LARGE SCALE GENOMIC DNA]</scope>
    <source>
        <strain evidence="2 3">DSM 21051</strain>
    </source>
</reference>
<proteinExistence type="predicted"/>
<keyword evidence="1" id="KW-1133">Transmembrane helix</keyword>
<dbReference type="AlphaFoldDB" id="A0A0R2CSU3"/>
<dbReference type="STRING" id="1423725.FC19_GL000124"/>
<gene>
    <name evidence="2" type="ORF">FC19_GL000124</name>
</gene>
<accession>A0A0R2CSU3</accession>
<protein>
    <recommendedName>
        <fullName evidence="4">Lantibiotic ABC transporter permease</fullName>
    </recommendedName>
</protein>
<name>A0A0R2CSU3_9LACO</name>
<evidence type="ECO:0000313" key="3">
    <source>
        <dbReference type="Proteomes" id="UP000051015"/>
    </source>
</evidence>
<feature type="transmembrane region" description="Helical" evidence="1">
    <location>
        <begin position="100"/>
        <end position="120"/>
    </location>
</feature>
<dbReference type="RefSeq" id="WP_057877001.1">
    <property type="nucleotide sequence ID" value="NZ_AYZD01000035.1"/>
</dbReference>
<feature type="transmembrane region" description="Helical" evidence="1">
    <location>
        <begin position="163"/>
        <end position="186"/>
    </location>
</feature>
<keyword evidence="3" id="KW-1185">Reference proteome</keyword>
<feature type="transmembrane region" description="Helical" evidence="1">
    <location>
        <begin position="16"/>
        <end position="35"/>
    </location>
</feature>
<keyword evidence="1" id="KW-0472">Membrane</keyword>
<feature type="transmembrane region" description="Helical" evidence="1">
    <location>
        <begin position="215"/>
        <end position="235"/>
    </location>
</feature>
<dbReference type="PATRIC" id="fig|1423725.3.peg.127"/>
<keyword evidence="1" id="KW-0812">Transmembrane</keyword>
<comment type="caution">
    <text evidence="2">The sequence shown here is derived from an EMBL/GenBank/DDBJ whole genome shotgun (WGS) entry which is preliminary data.</text>
</comment>
<dbReference type="OrthoDB" id="2215237at2"/>
<feature type="transmembrane region" description="Helical" evidence="1">
    <location>
        <begin position="126"/>
        <end position="151"/>
    </location>
</feature>
<dbReference type="Proteomes" id="UP000051015">
    <property type="component" value="Unassembled WGS sequence"/>
</dbReference>
<dbReference type="EMBL" id="AYZD01000035">
    <property type="protein sequence ID" value="KRM94865.1"/>
    <property type="molecule type" value="Genomic_DNA"/>
</dbReference>
<sequence>MIKLIQLKQVLRNRRFVFFTIIIPCFWYLFMLNLLKNDQQVGQTIKYNWFLVACLMGIAGNSIVTFSKRINNGSRFYLFKAKLSHYSIWHFMADQLITQLILNSMIMVIIVIIGLLLGTLSLDMTLLISLILLNVFGVYYSIIGFVLGLIMETAALDASGAPLMIVAALFIVPFNTFINNGFAHFITSVQKLFPGYYLYSLSRHLLEQSALTPDLTKFCLSFCLTLLPFLLILWFKLIKKAR</sequence>
<evidence type="ECO:0000256" key="1">
    <source>
        <dbReference type="SAM" id="Phobius"/>
    </source>
</evidence>
<feature type="transmembrane region" description="Helical" evidence="1">
    <location>
        <begin position="47"/>
        <end position="66"/>
    </location>
</feature>